<gene>
    <name evidence="3" type="ORF">SJS82_00460</name>
</gene>
<evidence type="ECO:0000256" key="1">
    <source>
        <dbReference type="SAM" id="Coils"/>
    </source>
</evidence>
<dbReference type="InterPro" id="IPR011109">
    <property type="entry name" value="DNA_bind_recombinase_dom"/>
</dbReference>
<feature type="domain" description="Recombinase" evidence="2">
    <location>
        <begin position="180"/>
        <end position="307"/>
    </location>
</feature>
<dbReference type="InterPro" id="IPR025827">
    <property type="entry name" value="Zn_ribbon_recom_dom"/>
</dbReference>
<organism evidence="3 4">
    <name type="scientific">Aeromonas media</name>
    <dbReference type="NCBI Taxonomy" id="651"/>
    <lineage>
        <taxon>Bacteria</taxon>
        <taxon>Pseudomonadati</taxon>
        <taxon>Pseudomonadota</taxon>
        <taxon>Gammaproteobacteria</taxon>
        <taxon>Aeromonadales</taxon>
        <taxon>Aeromonadaceae</taxon>
        <taxon>Aeromonas</taxon>
    </lineage>
</organism>
<dbReference type="Pfam" id="PF07508">
    <property type="entry name" value="Recombinase"/>
    <property type="match status" value="1"/>
</dbReference>
<evidence type="ECO:0000313" key="4">
    <source>
        <dbReference type="Proteomes" id="UP001285835"/>
    </source>
</evidence>
<dbReference type="RefSeq" id="WP_319916073.1">
    <property type="nucleotide sequence ID" value="NZ_JAWZXF010000001.1"/>
</dbReference>
<dbReference type="SMART" id="SM00857">
    <property type="entry name" value="Resolvase"/>
    <property type="match status" value="1"/>
</dbReference>
<dbReference type="PROSITE" id="PS51737">
    <property type="entry name" value="RECOMBINASE_DNA_BIND"/>
    <property type="match status" value="1"/>
</dbReference>
<dbReference type="CDD" id="cd00338">
    <property type="entry name" value="Ser_Recombinase"/>
    <property type="match status" value="1"/>
</dbReference>
<dbReference type="Gene3D" id="3.40.50.1390">
    <property type="entry name" value="Resolvase, N-terminal catalytic domain"/>
    <property type="match status" value="1"/>
</dbReference>
<evidence type="ECO:0000313" key="3">
    <source>
        <dbReference type="EMBL" id="MDX7920421.1"/>
    </source>
</evidence>
<dbReference type="PANTHER" id="PTHR30461">
    <property type="entry name" value="DNA-INVERTASE FROM LAMBDOID PROPHAGE"/>
    <property type="match status" value="1"/>
</dbReference>
<dbReference type="Gene3D" id="3.90.1750.20">
    <property type="entry name" value="Putative Large Serine Recombinase, Chain B, Domain 2"/>
    <property type="match status" value="1"/>
</dbReference>
<dbReference type="Pfam" id="PF00239">
    <property type="entry name" value="Resolvase"/>
    <property type="match status" value="1"/>
</dbReference>
<dbReference type="SUPFAM" id="SSF53041">
    <property type="entry name" value="Resolvase-like"/>
    <property type="match status" value="1"/>
</dbReference>
<reference evidence="3" key="1">
    <citation type="submission" date="2023-11" db="EMBL/GenBank/DDBJ databases">
        <title>WGS of Aeromonas in Northern Israel.</title>
        <authorList>
            <person name="Hershko Y."/>
        </authorList>
    </citation>
    <scope>NUCLEOTIDE SEQUENCE</scope>
    <source>
        <strain evidence="3">02297</strain>
    </source>
</reference>
<sequence length="586" mass="66706">MKSYLYTRISSLQQVQGFGIDRQIQTVTDFLENAVLDSRLGYQLDPNDYEILESDIGKSAFRGNNWKPDSNLGRFYDAVVSGRIRQGALIVENIDRLTRLSNYQAAHKLTTLITHGIDIIEVESGTCFSDRIPESNSILNISISRAHNESKRKSNMGQKTWANRITKLRDEGKASVKICPRWLSVQDGKYILDTEQAVILLSIHQQYLDGHGSSAIVRRLNDEGKLNNGKLWNTLTLHKVLKDERLTGKMVIGKQRIVDTNKSEAEQSKQREEIKNNLITVDDAFPIVVNQELFHRVQTKINSSKHGTQKPKTTKLMRNLFNGISTCGICGNPFIVCSNGRGNLFYTCLGRRSEKTCTNVGVNYTQFENSILKHIKELNWSAIYTGENDKTNSINECRLKIVDIEHRISEFNKELVDLDDNDLELRIIRIIKKNKDILNGLFSELNGLMASTDTYTDFNPDLELVHDQANTHLRQDTNVVLRKVIKQLAIVRDGNLVQCWIKYYTDYVSHLLIFDITKNDMVSKTCITNDGVFYFDSGSIDIKTGKLLIAGVELKEEDKIAFELWVQMIEEATVLAVDIAKKNLTF</sequence>
<accession>A0AAP6G8E5</accession>
<dbReference type="GO" id="GO:0000150">
    <property type="term" value="F:DNA strand exchange activity"/>
    <property type="evidence" value="ECO:0007669"/>
    <property type="project" value="InterPro"/>
</dbReference>
<dbReference type="InterPro" id="IPR038109">
    <property type="entry name" value="DNA_bind_recomb_sf"/>
</dbReference>
<dbReference type="GO" id="GO:0003677">
    <property type="term" value="F:DNA binding"/>
    <property type="evidence" value="ECO:0007669"/>
    <property type="project" value="InterPro"/>
</dbReference>
<dbReference type="PANTHER" id="PTHR30461:SF23">
    <property type="entry name" value="DNA RECOMBINASE-RELATED"/>
    <property type="match status" value="1"/>
</dbReference>
<dbReference type="AlphaFoldDB" id="A0AAP6G8E5"/>
<dbReference type="InterPro" id="IPR006119">
    <property type="entry name" value="Resolv_N"/>
</dbReference>
<name>A0AAP6G8E5_AERME</name>
<feature type="coiled-coil region" evidence="1">
    <location>
        <begin position="394"/>
        <end position="421"/>
    </location>
</feature>
<dbReference type="InterPro" id="IPR036162">
    <property type="entry name" value="Resolvase-like_N_sf"/>
</dbReference>
<dbReference type="Proteomes" id="UP001285835">
    <property type="component" value="Unassembled WGS sequence"/>
</dbReference>
<protein>
    <submittedName>
        <fullName evidence="3">Recombinase family protein</fullName>
    </submittedName>
</protein>
<evidence type="ECO:0000259" key="2">
    <source>
        <dbReference type="PROSITE" id="PS51737"/>
    </source>
</evidence>
<dbReference type="Pfam" id="PF13408">
    <property type="entry name" value="Zn_ribbon_recom"/>
    <property type="match status" value="1"/>
</dbReference>
<keyword evidence="1" id="KW-0175">Coiled coil</keyword>
<dbReference type="EMBL" id="JAWZXF010000001">
    <property type="protein sequence ID" value="MDX7920421.1"/>
    <property type="molecule type" value="Genomic_DNA"/>
</dbReference>
<proteinExistence type="predicted"/>
<comment type="caution">
    <text evidence="3">The sequence shown here is derived from an EMBL/GenBank/DDBJ whole genome shotgun (WGS) entry which is preliminary data.</text>
</comment>
<dbReference type="InterPro" id="IPR050639">
    <property type="entry name" value="SSR_resolvase"/>
</dbReference>